<dbReference type="EMBL" id="JBHTBW010000023">
    <property type="protein sequence ID" value="MFC7441449.1"/>
    <property type="molecule type" value="Genomic_DNA"/>
</dbReference>
<gene>
    <name evidence="1" type="ORF">ACFQNG_09815</name>
</gene>
<dbReference type="RefSeq" id="WP_379864745.1">
    <property type="nucleotide sequence ID" value="NZ_JBHTBW010000023.1"/>
</dbReference>
<proteinExistence type="predicted"/>
<name>A0ABW2RKF3_9BACL</name>
<evidence type="ECO:0000313" key="2">
    <source>
        <dbReference type="Proteomes" id="UP001596500"/>
    </source>
</evidence>
<dbReference type="Proteomes" id="UP001596500">
    <property type="component" value="Unassembled WGS sequence"/>
</dbReference>
<protein>
    <submittedName>
        <fullName evidence="1">Uncharacterized protein</fullName>
    </submittedName>
</protein>
<evidence type="ECO:0000313" key="1">
    <source>
        <dbReference type="EMBL" id="MFC7441449.1"/>
    </source>
</evidence>
<accession>A0ABW2RKF3</accession>
<comment type="caution">
    <text evidence="1">The sequence shown here is derived from an EMBL/GenBank/DDBJ whole genome shotgun (WGS) entry which is preliminary data.</text>
</comment>
<organism evidence="1 2">
    <name type="scientific">Laceyella putida</name>
    <dbReference type="NCBI Taxonomy" id="110101"/>
    <lineage>
        <taxon>Bacteria</taxon>
        <taxon>Bacillati</taxon>
        <taxon>Bacillota</taxon>
        <taxon>Bacilli</taxon>
        <taxon>Bacillales</taxon>
        <taxon>Thermoactinomycetaceae</taxon>
        <taxon>Laceyella</taxon>
    </lineage>
</organism>
<keyword evidence="2" id="KW-1185">Reference proteome</keyword>
<sequence>MDYKKMILDSKNILSAIVLTYGKKGQVYADKVKEYQETKGKSFK</sequence>
<reference evidence="2" key="1">
    <citation type="journal article" date="2019" name="Int. J. Syst. Evol. Microbiol.">
        <title>The Global Catalogue of Microorganisms (GCM) 10K type strain sequencing project: providing services to taxonomists for standard genome sequencing and annotation.</title>
        <authorList>
            <consortium name="The Broad Institute Genomics Platform"/>
            <consortium name="The Broad Institute Genome Sequencing Center for Infectious Disease"/>
            <person name="Wu L."/>
            <person name="Ma J."/>
        </authorList>
    </citation>
    <scope>NUCLEOTIDE SEQUENCE [LARGE SCALE GENOMIC DNA]</scope>
    <source>
        <strain evidence="2">CGMCC 1.12942</strain>
    </source>
</reference>